<evidence type="ECO:0000313" key="1">
    <source>
        <dbReference type="EMBL" id="KAG0445869.1"/>
    </source>
</evidence>
<dbReference type="EMBL" id="JADCNL010000639">
    <property type="protein sequence ID" value="KAG0445891.1"/>
    <property type="molecule type" value="Genomic_DNA"/>
</dbReference>
<dbReference type="Proteomes" id="UP000639772">
    <property type="component" value="Unassembled WGS sequence"/>
</dbReference>
<evidence type="ECO:0000313" key="3">
    <source>
        <dbReference type="Proteomes" id="UP000636800"/>
    </source>
</evidence>
<dbReference type="Proteomes" id="UP000636800">
    <property type="component" value="Unassembled WGS sequence"/>
</dbReference>
<reference evidence="3 4" key="1">
    <citation type="journal article" date="2020" name="Nat. Food">
        <title>A phased Vanilla planifolia genome enables genetic improvement of flavour and production.</title>
        <authorList>
            <person name="Hasing T."/>
            <person name="Tang H."/>
            <person name="Brym M."/>
            <person name="Khazi F."/>
            <person name="Huang T."/>
            <person name="Chambers A.H."/>
        </authorList>
    </citation>
    <scope>NUCLEOTIDE SEQUENCE [LARGE SCALE GENOMIC DNA]</scope>
    <source>
        <tissue evidence="2">Leaf</tissue>
    </source>
</reference>
<evidence type="ECO:0000313" key="2">
    <source>
        <dbReference type="EMBL" id="KAG0445891.1"/>
    </source>
</evidence>
<dbReference type="EMBL" id="JADCNM010000640">
    <property type="protein sequence ID" value="KAG0445869.1"/>
    <property type="molecule type" value="Genomic_DNA"/>
</dbReference>
<gene>
    <name evidence="2" type="ORF">HPP92_029106</name>
    <name evidence="1" type="ORF">HPP92_029118</name>
</gene>
<evidence type="ECO:0000313" key="4">
    <source>
        <dbReference type="Proteomes" id="UP000639772"/>
    </source>
</evidence>
<name>A0A835P5G8_VANPL</name>
<protein>
    <submittedName>
        <fullName evidence="2">Uncharacterized protein</fullName>
    </submittedName>
</protein>
<dbReference type="AlphaFoldDB" id="A0A835P5G8"/>
<comment type="caution">
    <text evidence="2">The sequence shown here is derived from an EMBL/GenBank/DDBJ whole genome shotgun (WGS) entry which is preliminary data.</text>
</comment>
<proteinExistence type="predicted"/>
<sequence>MKFHLWSDPTANFHSYAPFYGNQMEPKYARRSAAAFLGVRWVYWSDRDAGQITSQAPRTTGLFAPQFTWASSPVMYLPPAELPAYSVLPGASGAPLRGQRVGPNAALVHDYCRDPKRYSPPAPNAGRRQ</sequence>
<keyword evidence="3" id="KW-1185">Reference proteome</keyword>
<organism evidence="2 3">
    <name type="scientific">Vanilla planifolia</name>
    <name type="common">Vanilla</name>
    <dbReference type="NCBI Taxonomy" id="51239"/>
    <lineage>
        <taxon>Eukaryota</taxon>
        <taxon>Viridiplantae</taxon>
        <taxon>Streptophyta</taxon>
        <taxon>Embryophyta</taxon>
        <taxon>Tracheophyta</taxon>
        <taxon>Spermatophyta</taxon>
        <taxon>Magnoliopsida</taxon>
        <taxon>Liliopsida</taxon>
        <taxon>Asparagales</taxon>
        <taxon>Orchidaceae</taxon>
        <taxon>Vanilloideae</taxon>
        <taxon>Vanilleae</taxon>
        <taxon>Vanilla</taxon>
    </lineage>
</organism>
<accession>A0A835P5G8</accession>